<dbReference type="Gene3D" id="3.40.50.300">
    <property type="entry name" value="P-loop containing nucleotide triphosphate hydrolases"/>
    <property type="match status" value="1"/>
</dbReference>
<evidence type="ECO:0000256" key="1">
    <source>
        <dbReference type="ARBA" id="ARBA00022741"/>
    </source>
</evidence>
<dbReference type="InterPro" id="IPR050107">
    <property type="entry name" value="ABC_carbohydrate_import_ATPase"/>
</dbReference>
<comment type="caution">
    <text evidence="4">The sequence shown here is derived from an EMBL/GenBank/DDBJ whole genome shotgun (WGS) entry which is preliminary data.</text>
</comment>
<dbReference type="GO" id="GO:0016887">
    <property type="term" value="F:ATP hydrolysis activity"/>
    <property type="evidence" value="ECO:0007669"/>
    <property type="project" value="InterPro"/>
</dbReference>
<keyword evidence="5" id="KW-1185">Reference proteome</keyword>
<dbReference type="STRING" id="2309.CF15_07260"/>
<dbReference type="AlphaFoldDB" id="A0A0V8RWU1"/>
<accession>A0A0V8RWU1</accession>
<keyword evidence="2" id="KW-0067">ATP-binding</keyword>
<dbReference type="Proteomes" id="UP000053352">
    <property type="component" value="Unassembled WGS sequence"/>
</dbReference>
<sequence length="171" mass="18805">MQPGGSPIVEMRGIVKIYPDGTAALRGVDLRLEPGEIHGLLGENGAGKTTLMKILAGLLRPPPTRGEIILRGGRVRLRSAADALRHGIGMVHQHLSLVPVFTAYENIVPGLGGRELRTARRRIEELMRETGLHVPLDEPVESLSFGARQRVEILRMLLREVDVLILDRANH</sequence>
<gene>
    <name evidence="4" type="ORF">CF15_07260</name>
</gene>
<dbReference type="PANTHER" id="PTHR43790:SF4">
    <property type="entry name" value="GUANOSINE IMPORT ATP-BINDING PROTEIN NUPO"/>
    <property type="match status" value="1"/>
</dbReference>
<protein>
    <recommendedName>
        <fullName evidence="3">AAA+ ATPase domain-containing protein</fullName>
    </recommendedName>
</protein>
<dbReference type="InterPro" id="IPR003593">
    <property type="entry name" value="AAA+_ATPase"/>
</dbReference>
<feature type="domain" description="AAA+ ATPase" evidence="3">
    <location>
        <begin position="34"/>
        <end position="167"/>
    </location>
</feature>
<dbReference type="InterPro" id="IPR027417">
    <property type="entry name" value="P-loop_NTPase"/>
</dbReference>
<organism evidence="4 5">
    <name type="scientific">Pyrodictium occultum</name>
    <dbReference type="NCBI Taxonomy" id="2309"/>
    <lineage>
        <taxon>Archaea</taxon>
        <taxon>Thermoproteota</taxon>
        <taxon>Thermoprotei</taxon>
        <taxon>Desulfurococcales</taxon>
        <taxon>Pyrodictiaceae</taxon>
        <taxon>Pyrodictium</taxon>
    </lineage>
</organism>
<dbReference type="Pfam" id="PF00005">
    <property type="entry name" value="ABC_tran"/>
    <property type="match status" value="1"/>
</dbReference>
<dbReference type="SMART" id="SM00382">
    <property type="entry name" value="AAA"/>
    <property type="match status" value="1"/>
</dbReference>
<dbReference type="RefSeq" id="WP_236698173.1">
    <property type="nucleotide sequence ID" value="NZ_LNTB01000001.1"/>
</dbReference>
<name>A0A0V8RWU1_PYROC</name>
<dbReference type="InterPro" id="IPR003439">
    <property type="entry name" value="ABC_transporter-like_ATP-bd"/>
</dbReference>
<dbReference type="SUPFAM" id="SSF52540">
    <property type="entry name" value="P-loop containing nucleoside triphosphate hydrolases"/>
    <property type="match status" value="1"/>
</dbReference>
<dbReference type="EMBL" id="LNTB01000001">
    <property type="protein sequence ID" value="KSW12509.1"/>
    <property type="molecule type" value="Genomic_DNA"/>
</dbReference>
<proteinExistence type="predicted"/>
<keyword evidence="1" id="KW-0547">Nucleotide-binding</keyword>
<evidence type="ECO:0000313" key="4">
    <source>
        <dbReference type="EMBL" id="KSW12509.1"/>
    </source>
</evidence>
<dbReference type="GO" id="GO:0005524">
    <property type="term" value="F:ATP binding"/>
    <property type="evidence" value="ECO:0007669"/>
    <property type="project" value="UniProtKB-KW"/>
</dbReference>
<evidence type="ECO:0000313" key="5">
    <source>
        <dbReference type="Proteomes" id="UP000053352"/>
    </source>
</evidence>
<evidence type="ECO:0000259" key="3">
    <source>
        <dbReference type="SMART" id="SM00382"/>
    </source>
</evidence>
<dbReference type="PANTHER" id="PTHR43790">
    <property type="entry name" value="CARBOHYDRATE TRANSPORT ATP-BINDING PROTEIN MG119-RELATED"/>
    <property type="match status" value="1"/>
</dbReference>
<reference evidence="4 5" key="1">
    <citation type="submission" date="2015-11" db="EMBL/GenBank/DDBJ databases">
        <title>Genome sequence of Pyrodictium occultum PL-19, a marine hyperthermophilic archaeon isolated from Volcano, Italy.</title>
        <authorList>
            <person name="Utturkar S."/>
            <person name="Huber H."/>
            <person name="Leptihn S."/>
            <person name="Brown S."/>
            <person name="Stetter K.O."/>
            <person name="Podar M."/>
        </authorList>
    </citation>
    <scope>NUCLEOTIDE SEQUENCE [LARGE SCALE GENOMIC DNA]</scope>
    <source>
        <strain evidence="4 5">PL-19</strain>
    </source>
</reference>
<evidence type="ECO:0000256" key="2">
    <source>
        <dbReference type="ARBA" id="ARBA00022840"/>
    </source>
</evidence>